<name>A0A846ZN20_9GAMM</name>
<sequence length="132" mass="14461">MSEIHRSIPVVLFRPDDGTAPKGHRPPGTSLTHQWPGKTCADTIEQQGVVLFFKEKIMHMRTMLLTGFMAAAALALPGRTLHAAPPSSCGEQLNLCLTAGYSPSYCEFQYDQCVNSTQRSAAQTEHALPFKD</sequence>
<dbReference type="Proteomes" id="UP000541636">
    <property type="component" value="Unassembled WGS sequence"/>
</dbReference>
<gene>
    <name evidence="2" type="ORF">HF690_08390</name>
</gene>
<accession>A0A846ZN20</accession>
<proteinExistence type="predicted"/>
<comment type="caution">
    <text evidence="2">The sequence shown here is derived from an EMBL/GenBank/DDBJ whole genome shotgun (WGS) entry which is preliminary data.</text>
</comment>
<dbReference type="AlphaFoldDB" id="A0A846ZN20"/>
<keyword evidence="3" id="KW-1185">Reference proteome</keyword>
<evidence type="ECO:0000256" key="1">
    <source>
        <dbReference type="SAM" id="MobiDB-lite"/>
    </source>
</evidence>
<evidence type="ECO:0008006" key="4">
    <source>
        <dbReference type="Google" id="ProtNLM"/>
    </source>
</evidence>
<evidence type="ECO:0000313" key="2">
    <source>
        <dbReference type="EMBL" id="NKZ38970.1"/>
    </source>
</evidence>
<dbReference type="EMBL" id="JAAZQD010000003">
    <property type="protein sequence ID" value="NKZ38970.1"/>
    <property type="molecule type" value="Genomic_DNA"/>
</dbReference>
<protein>
    <recommendedName>
        <fullName evidence="4">DUF3551 domain-containing protein</fullName>
    </recommendedName>
</protein>
<evidence type="ECO:0000313" key="3">
    <source>
        <dbReference type="Proteomes" id="UP000541636"/>
    </source>
</evidence>
<dbReference type="RefSeq" id="WP_168609120.1">
    <property type="nucleotide sequence ID" value="NZ_JAAZQD010000003.1"/>
</dbReference>
<reference evidence="2 3" key="1">
    <citation type="journal article" date="2017" name="Int. J. Syst. Evol. Microbiol.">
        <title>Oleiagrimonas citrea sp. nov., a marine bacterium isolated from tidal flat sediment and emended description of the genus Oleiagrimonas Fang et al. 2015 and Oleiagrimonas soli.</title>
        <authorList>
            <person name="Yang S.H."/>
            <person name="Seo H.S."/>
            <person name="Seong C.N."/>
            <person name="Kwon K.K."/>
        </authorList>
    </citation>
    <scope>NUCLEOTIDE SEQUENCE [LARGE SCALE GENOMIC DNA]</scope>
    <source>
        <strain evidence="2 3">MEBiC09124</strain>
    </source>
</reference>
<organism evidence="2 3">
    <name type="scientific">Oleiagrimonas citrea</name>
    <dbReference type="NCBI Taxonomy" id="1665687"/>
    <lineage>
        <taxon>Bacteria</taxon>
        <taxon>Pseudomonadati</taxon>
        <taxon>Pseudomonadota</taxon>
        <taxon>Gammaproteobacteria</taxon>
        <taxon>Lysobacterales</taxon>
        <taxon>Rhodanobacteraceae</taxon>
        <taxon>Oleiagrimonas</taxon>
    </lineage>
</organism>
<feature type="region of interest" description="Disordered" evidence="1">
    <location>
        <begin position="14"/>
        <end position="36"/>
    </location>
</feature>